<name>A0A194XHA6_MOLSC</name>
<keyword evidence="1" id="KW-0472">Membrane</keyword>
<organism evidence="3 4">
    <name type="scientific">Mollisia scopiformis</name>
    <name type="common">Conifer needle endophyte fungus</name>
    <name type="synonym">Phialocephala scopiformis</name>
    <dbReference type="NCBI Taxonomy" id="149040"/>
    <lineage>
        <taxon>Eukaryota</taxon>
        <taxon>Fungi</taxon>
        <taxon>Dikarya</taxon>
        <taxon>Ascomycota</taxon>
        <taxon>Pezizomycotina</taxon>
        <taxon>Leotiomycetes</taxon>
        <taxon>Helotiales</taxon>
        <taxon>Mollisiaceae</taxon>
        <taxon>Mollisia</taxon>
    </lineage>
</organism>
<dbReference type="GeneID" id="28831680"/>
<proteinExistence type="predicted"/>
<evidence type="ECO:0000256" key="1">
    <source>
        <dbReference type="SAM" id="Phobius"/>
    </source>
</evidence>
<feature type="domain" description="SRR1-like" evidence="2">
    <location>
        <begin position="131"/>
        <end position="252"/>
    </location>
</feature>
<reference evidence="3 4" key="1">
    <citation type="submission" date="2015-10" db="EMBL/GenBank/DDBJ databases">
        <title>Full genome of DAOMC 229536 Phialocephala scopiformis, a fungal endophyte of spruce producing the potent anti-insectan compound rugulosin.</title>
        <authorList>
            <consortium name="DOE Joint Genome Institute"/>
            <person name="Walker A.K."/>
            <person name="Frasz S.L."/>
            <person name="Seifert K.A."/>
            <person name="Miller J.D."/>
            <person name="Mondo S.J."/>
            <person name="Labutti K."/>
            <person name="Lipzen A."/>
            <person name="Dockter R."/>
            <person name="Kennedy M."/>
            <person name="Grigoriev I.V."/>
            <person name="Spatafora J.W."/>
        </authorList>
    </citation>
    <scope>NUCLEOTIDE SEQUENCE [LARGE SCALE GENOMIC DNA]</scope>
    <source>
        <strain evidence="3 4">CBS 120377</strain>
    </source>
</reference>
<protein>
    <recommendedName>
        <fullName evidence="2">SRR1-like domain-containing protein</fullName>
    </recommendedName>
</protein>
<dbReference type="EMBL" id="KQ947411">
    <property type="protein sequence ID" value="KUJ19509.1"/>
    <property type="molecule type" value="Genomic_DNA"/>
</dbReference>
<dbReference type="AlphaFoldDB" id="A0A194XHA6"/>
<dbReference type="Pfam" id="PF07985">
    <property type="entry name" value="SRR1"/>
    <property type="match status" value="1"/>
</dbReference>
<gene>
    <name evidence="3" type="ORF">LY89DRAFT_773985</name>
</gene>
<feature type="transmembrane region" description="Helical" evidence="1">
    <location>
        <begin position="7"/>
        <end position="29"/>
    </location>
</feature>
<dbReference type="PANTHER" id="PTHR42080:SF1">
    <property type="entry name" value="SRR1-LIKE DOMAIN-CONTAINING PROTEIN"/>
    <property type="match status" value="1"/>
</dbReference>
<dbReference type="PANTHER" id="PTHR42080">
    <property type="entry name" value="SRR1 DOMAIN-CONTAINING PROTEIN"/>
    <property type="match status" value="1"/>
</dbReference>
<evidence type="ECO:0000313" key="3">
    <source>
        <dbReference type="EMBL" id="KUJ19509.1"/>
    </source>
</evidence>
<keyword evidence="1" id="KW-0812">Transmembrane</keyword>
<evidence type="ECO:0000259" key="2">
    <source>
        <dbReference type="Pfam" id="PF07985"/>
    </source>
</evidence>
<dbReference type="InParanoid" id="A0A194XHA6"/>
<keyword evidence="1" id="KW-1133">Transmembrane helix</keyword>
<dbReference type="InterPro" id="IPR012942">
    <property type="entry name" value="SRR1-like"/>
</dbReference>
<accession>A0A194XHA6</accession>
<keyword evidence="4" id="KW-1185">Reference proteome</keyword>
<sequence length="321" mass="36238">MFVVLNFTVFVIGFVAWIIDLILLSHWIITHVFFSASEVKPPPPDGPQDEPPANVVPPFVTQLTTTTRVFKSDLYPFLPSKTPTDTLPDPLNNDDLPDAEKWLLLEKSKWLASEYPQQVSELVARIIKGRKGEPIPNAVCLGIGGLEGSVQREMQQFMIYSQILAQLGAAYPELLNNIVIQDPKMIPAMRALFENHGCRVVEHPEAFELVQANTFFYTAFVLFHHLAEHLKDRPTAEIGMYLTNPMEVWDLDPPFWQSTHAGLFDETKHNHEDLPCDRPDGKQYTDVGPTAGLSSFEVWWRKQPKPTEEAPLNIVAPGETV</sequence>
<dbReference type="KEGG" id="psco:LY89DRAFT_773985"/>
<evidence type="ECO:0000313" key="4">
    <source>
        <dbReference type="Proteomes" id="UP000070700"/>
    </source>
</evidence>
<dbReference type="RefSeq" id="XP_018073864.1">
    <property type="nucleotide sequence ID" value="XM_018221954.1"/>
</dbReference>
<dbReference type="Proteomes" id="UP000070700">
    <property type="component" value="Unassembled WGS sequence"/>
</dbReference>
<dbReference type="OrthoDB" id="5318346at2759"/>